<comment type="caution">
    <text evidence="1">The sequence shown here is derived from an EMBL/GenBank/DDBJ whole genome shotgun (WGS) entry which is preliminary data.</text>
</comment>
<dbReference type="EMBL" id="JAWDIE010000002">
    <property type="protein sequence ID" value="MEJ7137116.1"/>
    <property type="molecule type" value="Genomic_DNA"/>
</dbReference>
<organism evidence="1 2">
    <name type="scientific">Amphibiibacter pelophylacis</name>
    <dbReference type="NCBI Taxonomy" id="1799477"/>
    <lineage>
        <taxon>Bacteria</taxon>
        <taxon>Pseudomonadati</taxon>
        <taxon>Pseudomonadota</taxon>
        <taxon>Betaproteobacteria</taxon>
        <taxon>Burkholderiales</taxon>
        <taxon>Sphaerotilaceae</taxon>
        <taxon>Amphibiibacter</taxon>
    </lineage>
</organism>
<evidence type="ECO:0000313" key="1">
    <source>
        <dbReference type="EMBL" id="MEJ7137116.1"/>
    </source>
</evidence>
<proteinExistence type="predicted"/>
<reference evidence="1" key="1">
    <citation type="submission" date="2023-10" db="EMBL/GenBank/DDBJ databases">
        <title>Amphibacter perezi, gen. nov., sp. nov. a novel taxa of the family Comamonadaceae, class Betaproteobacteria isolated from the skin microbiota of Pelophylax perezi from different populations.</title>
        <authorList>
            <person name="Costa S."/>
            <person name="Proenca D.N."/>
            <person name="Lopes I."/>
            <person name="Morais P.V."/>
        </authorList>
    </citation>
    <scope>NUCLEOTIDE SEQUENCE</scope>
    <source>
        <strain evidence="1">SL12-8</strain>
    </source>
</reference>
<sequence length="313" mass="32673">MIPTPALPLDLPPGLTLDTRPDGWTTLRVRTALAQADIALHGGQILHWQPRHAAQPVLWLSPQAVLRDGQAIRGGVPVCWPWFGPADRAGNPAHGVVRTRAWSLRQATAEADGRLLLSLDGPAFPASAAPGWQSATLRLEISVGLELALALTTTAPPEAGPETGPDTGAWRLTEALHSYFAISDVAHTRITGLGGCAGADKLQSGAAVTLPQSIDPAQPVDCMVAHSGEALIADSGWQRQIRVRKSGSATTIVWNPGAARAAQLPDMAQDGLWRGMVCVEAGNGPGQPVRLAPGATHRLAMTLSVEALDGIAA</sequence>
<evidence type="ECO:0000313" key="2">
    <source>
        <dbReference type="Proteomes" id="UP001364695"/>
    </source>
</evidence>
<accession>A0ACC6NYR1</accession>
<protein>
    <submittedName>
        <fullName evidence="1">D-hexose-6-phosphate mutarotase</fullName>
    </submittedName>
</protein>
<gene>
    <name evidence="1" type="ORF">RV045_01560</name>
</gene>
<dbReference type="Proteomes" id="UP001364695">
    <property type="component" value="Unassembled WGS sequence"/>
</dbReference>
<name>A0ACC6NYR1_9BURK</name>
<keyword evidence="2" id="KW-1185">Reference proteome</keyword>